<evidence type="ECO:0000256" key="1">
    <source>
        <dbReference type="SAM" id="Phobius"/>
    </source>
</evidence>
<accession>A0A9X1U628</accession>
<organism evidence="2 3">
    <name type="scientific">Sphingomonas cremea</name>
    <dbReference type="NCBI Taxonomy" id="2904799"/>
    <lineage>
        <taxon>Bacteria</taxon>
        <taxon>Pseudomonadati</taxon>
        <taxon>Pseudomonadota</taxon>
        <taxon>Alphaproteobacteria</taxon>
        <taxon>Sphingomonadales</taxon>
        <taxon>Sphingomonadaceae</taxon>
        <taxon>Sphingomonas</taxon>
    </lineage>
</organism>
<protein>
    <submittedName>
        <fullName evidence="2">Uncharacterized protein</fullName>
    </submittedName>
</protein>
<evidence type="ECO:0000313" key="2">
    <source>
        <dbReference type="EMBL" id="MCF2515741.1"/>
    </source>
</evidence>
<keyword evidence="1" id="KW-1133">Transmembrane helix</keyword>
<evidence type="ECO:0000313" key="3">
    <source>
        <dbReference type="Proteomes" id="UP001139410"/>
    </source>
</evidence>
<keyword evidence="1" id="KW-0472">Membrane</keyword>
<keyword evidence="1" id="KW-0812">Transmembrane</keyword>
<comment type="caution">
    <text evidence="2">The sequence shown here is derived from an EMBL/GenBank/DDBJ whole genome shotgun (WGS) entry which is preliminary data.</text>
</comment>
<dbReference type="Proteomes" id="UP001139410">
    <property type="component" value="Unassembled WGS sequence"/>
</dbReference>
<reference evidence="2" key="1">
    <citation type="submission" date="2022-01" db="EMBL/GenBank/DDBJ databases">
        <authorList>
            <person name="Jo J.-H."/>
            <person name="Im W.-T."/>
        </authorList>
    </citation>
    <scope>NUCLEOTIDE SEQUENCE</scope>
    <source>
        <strain evidence="2">G124</strain>
    </source>
</reference>
<gene>
    <name evidence="2" type="ORF">LVY65_11795</name>
</gene>
<sequence>MNPAIQAAIIAASQHEAIEEKIENRLKAANALGPATAIAFTPVDESDQKLLEAALATGNVVRTANGQFYLNERAAAERKEGQGFMALLIGLIFLSLVASGVALAMAGIL</sequence>
<feature type="transmembrane region" description="Helical" evidence="1">
    <location>
        <begin position="83"/>
        <end position="108"/>
    </location>
</feature>
<proteinExistence type="predicted"/>
<dbReference type="RefSeq" id="WP_235068452.1">
    <property type="nucleotide sequence ID" value="NZ_JAKFGM010000003.1"/>
</dbReference>
<dbReference type="EMBL" id="JAKFGM010000003">
    <property type="protein sequence ID" value="MCF2515741.1"/>
    <property type="molecule type" value="Genomic_DNA"/>
</dbReference>
<name>A0A9X1U628_9SPHN</name>
<dbReference type="AlphaFoldDB" id="A0A9X1U628"/>
<keyword evidence="3" id="KW-1185">Reference proteome</keyword>